<feature type="chain" id="PRO_5042889131" description="Secreted protein" evidence="1">
    <location>
        <begin position="22"/>
        <end position="124"/>
    </location>
</feature>
<gene>
    <name evidence="2" type="ORF">V8G54_027467</name>
</gene>
<protein>
    <recommendedName>
        <fullName evidence="4">Secreted protein</fullName>
    </recommendedName>
</protein>
<accession>A0AAQ3RQG9</accession>
<dbReference type="Proteomes" id="UP001374535">
    <property type="component" value="Chromosome 8"/>
</dbReference>
<dbReference type="EMBL" id="CP144693">
    <property type="protein sequence ID" value="WVZ01398.1"/>
    <property type="molecule type" value="Genomic_DNA"/>
</dbReference>
<evidence type="ECO:0000313" key="2">
    <source>
        <dbReference type="EMBL" id="WVZ01398.1"/>
    </source>
</evidence>
<evidence type="ECO:0000256" key="1">
    <source>
        <dbReference type="SAM" id="SignalP"/>
    </source>
</evidence>
<keyword evidence="1" id="KW-0732">Signal</keyword>
<proteinExistence type="predicted"/>
<feature type="signal peptide" evidence="1">
    <location>
        <begin position="1"/>
        <end position="21"/>
    </location>
</feature>
<dbReference type="AlphaFoldDB" id="A0AAQ3RQG9"/>
<name>A0AAQ3RQG9_VIGMU</name>
<reference evidence="2 3" key="1">
    <citation type="journal article" date="2023" name="Life. Sci Alliance">
        <title>Evolutionary insights into 3D genome organization and epigenetic landscape of Vigna mungo.</title>
        <authorList>
            <person name="Junaid A."/>
            <person name="Singh B."/>
            <person name="Bhatia S."/>
        </authorList>
    </citation>
    <scope>NUCLEOTIDE SEQUENCE [LARGE SCALE GENOMIC DNA]</scope>
    <source>
        <strain evidence="2">Urdbean</strain>
    </source>
</reference>
<sequence>MQHLILLGSLLYLLSHQRTLAVRVFCFFSSFTEISKQVHERMPCNFLSSIDFRLVLVRVIFSQMLVSSSFSCFSPSRERVGNFPDTRKEIKMHCPFRYNENLNKEKLHRPHLKLSSNLFCHHGK</sequence>
<evidence type="ECO:0008006" key="4">
    <source>
        <dbReference type="Google" id="ProtNLM"/>
    </source>
</evidence>
<organism evidence="2 3">
    <name type="scientific">Vigna mungo</name>
    <name type="common">Black gram</name>
    <name type="synonym">Phaseolus mungo</name>
    <dbReference type="NCBI Taxonomy" id="3915"/>
    <lineage>
        <taxon>Eukaryota</taxon>
        <taxon>Viridiplantae</taxon>
        <taxon>Streptophyta</taxon>
        <taxon>Embryophyta</taxon>
        <taxon>Tracheophyta</taxon>
        <taxon>Spermatophyta</taxon>
        <taxon>Magnoliopsida</taxon>
        <taxon>eudicotyledons</taxon>
        <taxon>Gunneridae</taxon>
        <taxon>Pentapetalae</taxon>
        <taxon>rosids</taxon>
        <taxon>fabids</taxon>
        <taxon>Fabales</taxon>
        <taxon>Fabaceae</taxon>
        <taxon>Papilionoideae</taxon>
        <taxon>50 kb inversion clade</taxon>
        <taxon>NPAAA clade</taxon>
        <taxon>indigoferoid/millettioid clade</taxon>
        <taxon>Phaseoleae</taxon>
        <taxon>Vigna</taxon>
    </lineage>
</organism>
<evidence type="ECO:0000313" key="3">
    <source>
        <dbReference type="Proteomes" id="UP001374535"/>
    </source>
</evidence>
<keyword evidence="3" id="KW-1185">Reference proteome</keyword>